<accession>A0A7W9TUI7</accession>
<dbReference type="PANTHER" id="PTHR33606">
    <property type="entry name" value="PROTEIN YCII"/>
    <property type="match status" value="1"/>
</dbReference>
<feature type="domain" description="YCII-related" evidence="2">
    <location>
        <begin position="1"/>
        <end position="86"/>
    </location>
</feature>
<sequence length="98" mass="10918">MHYLLMYELADDYLDRRAEHRSAHLALAWAAAQRGELLLAGAIADPVDHALLLFQGDSPNAAEAFARADPYVQAGLVRSWRVRPWQTVVGEHASNPVR</sequence>
<reference evidence="3 4" key="1">
    <citation type="submission" date="2020-08" db="EMBL/GenBank/DDBJ databases">
        <title>Above-ground endophytic microbial communities from plants in different locations in the United States.</title>
        <authorList>
            <person name="Frank C."/>
        </authorList>
    </citation>
    <scope>NUCLEOTIDE SEQUENCE [LARGE SCALE GENOMIC DNA]</scope>
    <source>
        <strain evidence="3 4">WP4_2_2</strain>
    </source>
</reference>
<protein>
    <recommendedName>
        <fullName evidence="2">YCII-related domain-containing protein</fullName>
    </recommendedName>
</protein>
<dbReference type="EMBL" id="JACHBW010000003">
    <property type="protein sequence ID" value="MBB6101693.1"/>
    <property type="molecule type" value="Genomic_DNA"/>
</dbReference>
<dbReference type="Gene3D" id="3.30.70.1060">
    <property type="entry name" value="Dimeric alpha+beta barrel"/>
    <property type="match status" value="1"/>
</dbReference>
<dbReference type="Pfam" id="PF03795">
    <property type="entry name" value="YCII"/>
    <property type="match status" value="1"/>
</dbReference>
<dbReference type="PANTHER" id="PTHR33606:SF3">
    <property type="entry name" value="PROTEIN YCII"/>
    <property type="match status" value="1"/>
</dbReference>
<gene>
    <name evidence="3" type="ORF">F4827_001527</name>
</gene>
<comment type="similarity">
    <text evidence="1">Belongs to the YciI family.</text>
</comment>
<dbReference type="SUPFAM" id="SSF54909">
    <property type="entry name" value="Dimeric alpha+beta barrel"/>
    <property type="match status" value="1"/>
</dbReference>
<dbReference type="RefSeq" id="WP_183723330.1">
    <property type="nucleotide sequence ID" value="NZ_JACHBW010000003.1"/>
</dbReference>
<dbReference type="InterPro" id="IPR051807">
    <property type="entry name" value="Sec-metab_biosynth-assoc"/>
</dbReference>
<evidence type="ECO:0000313" key="3">
    <source>
        <dbReference type="EMBL" id="MBB6101693.1"/>
    </source>
</evidence>
<dbReference type="Proteomes" id="UP000571554">
    <property type="component" value="Unassembled WGS sequence"/>
</dbReference>
<dbReference type="InterPro" id="IPR011008">
    <property type="entry name" value="Dimeric_a/b-barrel"/>
</dbReference>
<comment type="caution">
    <text evidence="3">The sequence shown here is derived from an EMBL/GenBank/DDBJ whole genome shotgun (WGS) entry which is preliminary data.</text>
</comment>
<dbReference type="NCBIfam" id="NF009508">
    <property type="entry name" value="PRK12866.1"/>
    <property type="match status" value="1"/>
</dbReference>
<dbReference type="AlphaFoldDB" id="A0A7W9TUI7"/>
<name>A0A7W9TUI7_9BURK</name>
<evidence type="ECO:0000259" key="2">
    <source>
        <dbReference type="Pfam" id="PF03795"/>
    </source>
</evidence>
<evidence type="ECO:0000313" key="4">
    <source>
        <dbReference type="Proteomes" id="UP000571554"/>
    </source>
</evidence>
<dbReference type="InterPro" id="IPR005545">
    <property type="entry name" value="YCII"/>
</dbReference>
<proteinExistence type="inferred from homology"/>
<keyword evidence="4" id="KW-1185">Reference proteome</keyword>
<organism evidence="3 4">
    <name type="scientific">Paraburkholderia bannensis</name>
    <dbReference type="NCBI Taxonomy" id="765414"/>
    <lineage>
        <taxon>Bacteria</taxon>
        <taxon>Pseudomonadati</taxon>
        <taxon>Pseudomonadota</taxon>
        <taxon>Betaproteobacteria</taxon>
        <taxon>Burkholderiales</taxon>
        <taxon>Burkholderiaceae</taxon>
        <taxon>Paraburkholderia</taxon>
    </lineage>
</organism>
<evidence type="ECO:0000256" key="1">
    <source>
        <dbReference type="ARBA" id="ARBA00007689"/>
    </source>
</evidence>